<protein>
    <submittedName>
        <fullName evidence="1">Uncharacterized protein</fullName>
    </submittedName>
</protein>
<organism evidence="1 2">
    <name type="scientific">Necator americanus</name>
    <name type="common">Human hookworm</name>
    <dbReference type="NCBI Taxonomy" id="51031"/>
    <lineage>
        <taxon>Eukaryota</taxon>
        <taxon>Metazoa</taxon>
        <taxon>Ecdysozoa</taxon>
        <taxon>Nematoda</taxon>
        <taxon>Chromadorea</taxon>
        <taxon>Rhabditida</taxon>
        <taxon>Rhabditina</taxon>
        <taxon>Rhabditomorpha</taxon>
        <taxon>Strongyloidea</taxon>
        <taxon>Ancylostomatidae</taxon>
        <taxon>Bunostominae</taxon>
        <taxon>Necator</taxon>
    </lineage>
</organism>
<evidence type="ECO:0000313" key="1">
    <source>
        <dbReference type="EMBL" id="KAK6729204.1"/>
    </source>
</evidence>
<gene>
    <name evidence="1" type="primary">Necator_chrI.g2448</name>
    <name evidence="1" type="ORF">RB195_006320</name>
</gene>
<dbReference type="Proteomes" id="UP001303046">
    <property type="component" value="Unassembled WGS sequence"/>
</dbReference>
<reference evidence="1 2" key="1">
    <citation type="submission" date="2023-08" db="EMBL/GenBank/DDBJ databases">
        <title>A Necator americanus chromosomal reference genome.</title>
        <authorList>
            <person name="Ilik V."/>
            <person name="Petrzelkova K.J."/>
            <person name="Pardy F."/>
            <person name="Fuh T."/>
            <person name="Niatou-Singa F.S."/>
            <person name="Gouil Q."/>
            <person name="Baker L."/>
            <person name="Ritchie M.E."/>
            <person name="Jex A.R."/>
            <person name="Gazzola D."/>
            <person name="Li H."/>
            <person name="Toshio Fujiwara R."/>
            <person name="Zhan B."/>
            <person name="Aroian R.V."/>
            <person name="Pafco B."/>
            <person name="Schwarz E.M."/>
        </authorList>
    </citation>
    <scope>NUCLEOTIDE SEQUENCE [LARGE SCALE GENOMIC DNA]</scope>
    <source>
        <strain evidence="1 2">Aroian</strain>
        <tissue evidence="1">Whole animal</tissue>
    </source>
</reference>
<accession>A0ABR1BS34</accession>
<dbReference type="EMBL" id="JAVFWL010000001">
    <property type="protein sequence ID" value="KAK6729204.1"/>
    <property type="molecule type" value="Genomic_DNA"/>
</dbReference>
<proteinExistence type="predicted"/>
<keyword evidence="2" id="KW-1185">Reference proteome</keyword>
<evidence type="ECO:0000313" key="2">
    <source>
        <dbReference type="Proteomes" id="UP001303046"/>
    </source>
</evidence>
<name>A0ABR1BS34_NECAM</name>
<comment type="caution">
    <text evidence="1">The sequence shown here is derived from an EMBL/GenBank/DDBJ whole genome shotgun (WGS) entry which is preliminary data.</text>
</comment>
<sequence length="145" mass="17028">MFAEFRTDSYCEMMCELVRRFRASYLMDRSISSGSSADSVLENTVKALRTLVIDKKKSISLERRPVFYVWSSRGKCAPYAVPKKLCRADPVDNLHSAMSGVHIHGNFDVTMLRHQLLRSPMKMEFSHRRRDIRLRSYCWPLYNDR</sequence>